<dbReference type="InterPro" id="IPR027417">
    <property type="entry name" value="P-loop_NTPase"/>
</dbReference>
<keyword evidence="10" id="KW-0175">Coiled coil</keyword>
<comment type="function">
    <text evidence="1 9">May be involved in recombinational repair of damaged DNA.</text>
</comment>
<evidence type="ECO:0000256" key="7">
    <source>
        <dbReference type="ARBA" id="ARBA00023204"/>
    </source>
</evidence>
<evidence type="ECO:0000256" key="1">
    <source>
        <dbReference type="ARBA" id="ARBA00003618"/>
    </source>
</evidence>
<dbReference type="Gene3D" id="3.40.50.300">
    <property type="entry name" value="P-loop containing nucleotide triphosphate hydrolases"/>
    <property type="match status" value="2"/>
</dbReference>
<dbReference type="NCBIfam" id="TIGR00634">
    <property type="entry name" value="recN"/>
    <property type="match status" value="1"/>
</dbReference>
<dbReference type="PANTHER" id="PTHR11059">
    <property type="entry name" value="DNA REPAIR PROTEIN RECN"/>
    <property type="match status" value="1"/>
</dbReference>
<protein>
    <recommendedName>
        <fullName evidence="3 9">DNA repair protein RecN</fullName>
    </recommendedName>
    <alternativeName>
        <fullName evidence="8 9">Recombination protein N</fullName>
    </alternativeName>
</protein>
<evidence type="ECO:0000256" key="4">
    <source>
        <dbReference type="ARBA" id="ARBA00022741"/>
    </source>
</evidence>
<evidence type="ECO:0000256" key="3">
    <source>
        <dbReference type="ARBA" id="ARBA00021315"/>
    </source>
</evidence>
<name>A0A318N0P9_9PROT</name>
<evidence type="ECO:0000256" key="10">
    <source>
        <dbReference type="SAM" id="Coils"/>
    </source>
</evidence>
<dbReference type="GO" id="GO:0005524">
    <property type="term" value="F:ATP binding"/>
    <property type="evidence" value="ECO:0007669"/>
    <property type="project" value="UniProtKB-KW"/>
</dbReference>
<organism evidence="12 13">
    <name type="scientific">Commensalibacter melissae</name>
    <dbReference type="NCBI Taxonomy" id="2070537"/>
    <lineage>
        <taxon>Bacteria</taxon>
        <taxon>Pseudomonadati</taxon>
        <taxon>Pseudomonadota</taxon>
        <taxon>Alphaproteobacteria</taxon>
        <taxon>Acetobacterales</taxon>
        <taxon>Acetobacteraceae</taxon>
    </lineage>
</organism>
<dbReference type="InterPro" id="IPR004604">
    <property type="entry name" value="DNA_recomb/repair_RecN"/>
</dbReference>
<dbReference type="SUPFAM" id="SSF52540">
    <property type="entry name" value="P-loop containing nucleoside triphosphate hydrolases"/>
    <property type="match status" value="2"/>
</dbReference>
<dbReference type="Pfam" id="PF02463">
    <property type="entry name" value="SMC_N"/>
    <property type="match status" value="1"/>
</dbReference>
<dbReference type="PIRSF" id="PIRSF003128">
    <property type="entry name" value="RecN"/>
    <property type="match status" value="1"/>
</dbReference>
<dbReference type="Proteomes" id="UP000247565">
    <property type="component" value="Unassembled WGS sequence"/>
</dbReference>
<dbReference type="AlphaFoldDB" id="A0A318N0P9"/>
<dbReference type="EMBL" id="QGLT01000001">
    <property type="protein sequence ID" value="PXZ01959.1"/>
    <property type="molecule type" value="Genomic_DNA"/>
</dbReference>
<keyword evidence="13" id="KW-1185">Reference proteome</keyword>
<comment type="similarity">
    <text evidence="2 9">Belongs to the RecN family.</text>
</comment>
<keyword evidence="4" id="KW-0547">Nucleotide-binding</keyword>
<dbReference type="FunFam" id="3.40.50.300:FF:000356">
    <property type="entry name" value="DNA repair protein RecN"/>
    <property type="match status" value="1"/>
</dbReference>
<dbReference type="OrthoDB" id="9806954at2"/>
<accession>A0A318N0P9</accession>
<keyword evidence="7 9" id="KW-0234">DNA repair</keyword>
<feature type="coiled-coil region" evidence="10">
    <location>
        <begin position="278"/>
        <end position="305"/>
    </location>
</feature>
<keyword evidence="5 9" id="KW-0227">DNA damage</keyword>
<comment type="caution">
    <text evidence="12">The sequence shown here is derived from an EMBL/GenBank/DDBJ whole genome shotgun (WGS) entry which is preliminary data.</text>
</comment>
<evidence type="ECO:0000313" key="13">
    <source>
        <dbReference type="Proteomes" id="UP000247565"/>
    </source>
</evidence>
<evidence type="ECO:0000313" key="12">
    <source>
        <dbReference type="EMBL" id="PXZ01959.1"/>
    </source>
</evidence>
<reference evidence="12 13" key="1">
    <citation type="submission" date="2018-05" db="EMBL/GenBank/DDBJ databases">
        <title>Reference genomes for bee gut microbiota database.</title>
        <authorList>
            <person name="Ellegaard K.M."/>
        </authorList>
    </citation>
    <scope>NUCLEOTIDE SEQUENCE [LARGE SCALE GENOMIC DNA]</scope>
    <source>
        <strain evidence="12 13">ESL0284</strain>
    </source>
</reference>
<dbReference type="GO" id="GO:0043590">
    <property type="term" value="C:bacterial nucleoid"/>
    <property type="evidence" value="ECO:0007669"/>
    <property type="project" value="TreeGrafter"/>
</dbReference>
<feature type="domain" description="RecF/RecN/SMC N-terminal" evidence="11">
    <location>
        <begin position="4"/>
        <end position="523"/>
    </location>
</feature>
<evidence type="ECO:0000256" key="6">
    <source>
        <dbReference type="ARBA" id="ARBA00022840"/>
    </source>
</evidence>
<gene>
    <name evidence="12" type="primary">recN</name>
    <name evidence="12" type="ORF">DK869_02905</name>
</gene>
<evidence type="ECO:0000256" key="9">
    <source>
        <dbReference type="PIRNR" id="PIRNR003128"/>
    </source>
</evidence>
<dbReference type="GO" id="GO:0006281">
    <property type="term" value="P:DNA repair"/>
    <property type="evidence" value="ECO:0007669"/>
    <property type="project" value="UniProtKB-KW"/>
</dbReference>
<dbReference type="PANTHER" id="PTHR11059:SF0">
    <property type="entry name" value="DNA REPAIR PROTEIN RECN"/>
    <property type="match status" value="1"/>
</dbReference>
<dbReference type="RefSeq" id="WP_110438477.1">
    <property type="nucleotide sequence ID" value="NZ_CP046393.1"/>
</dbReference>
<dbReference type="CDD" id="cd03241">
    <property type="entry name" value="ABC_RecN"/>
    <property type="match status" value="2"/>
</dbReference>
<proteinExistence type="inferred from homology"/>
<evidence type="ECO:0000256" key="2">
    <source>
        <dbReference type="ARBA" id="ARBA00009441"/>
    </source>
</evidence>
<feature type="coiled-coil region" evidence="10">
    <location>
        <begin position="358"/>
        <end position="392"/>
    </location>
</feature>
<dbReference type="GO" id="GO:0006310">
    <property type="term" value="P:DNA recombination"/>
    <property type="evidence" value="ECO:0007669"/>
    <property type="project" value="InterPro"/>
</dbReference>
<evidence type="ECO:0000256" key="5">
    <source>
        <dbReference type="ARBA" id="ARBA00022763"/>
    </source>
</evidence>
<evidence type="ECO:0000259" key="11">
    <source>
        <dbReference type="Pfam" id="PF02463"/>
    </source>
</evidence>
<dbReference type="InterPro" id="IPR003395">
    <property type="entry name" value="RecF/RecN/SMC_N"/>
</dbReference>
<dbReference type="GO" id="GO:0009432">
    <property type="term" value="P:SOS response"/>
    <property type="evidence" value="ECO:0007669"/>
    <property type="project" value="TreeGrafter"/>
</dbReference>
<keyword evidence="6" id="KW-0067">ATP-binding</keyword>
<evidence type="ECO:0000256" key="8">
    <source>
        <dbReference type="ARBA" id="ARBA00033408"/>
    </source>
</evidence>
<sequence length="569" mass="63432">MLIQLSIRNVVLIEKLDLTFDQGLTVFTGETGAGKSILLDSLALTLGERASSSLIRTGSNQASVTACFEIEKTHPVYQQLQLQGYEISEITDQPLVIRRTISQDGRSRAYVNDQLISLNFLREIGQLLIEIQGQHSQIGLMDMRNHLSLLDNFGTPLNLLNETRKTYYQWTETTAKLAALKKNLEETLHEEKWLRESVEELKNLSPQAEEEQELVHKRRSLQQNERHLELLVSALNQLAPQDRKNNQPSQVLLNASKTLQRLLSNSENTSFSESNKSIQAALEAITQAEESLAEAETTLSQLVNTIEIDPQQIDEIEERLFSLRGASRKYGVTIDELSHLLQEFEIKLNQLDIGTTQIKTLEIEVNQHRQKFEEAAEALSQHRQKIAKKLEQAVTTELKPLKLERAKFLVSLKPLNRDAWNQNGKEQIEFLIAANPGVPPAPLNKSASGGELSRLLLALKVVLSQKSTLSALIFDEIDSGVGGATASAIGEKLHHVAQTMQVFAVTHSPQVAASGDTQFQISKLIKNGVTYTTTKCLNSNERKEEIARMLAGNQITDAARSAADSLLNK</sequence>